<reference evidence="2" key="1">
    <citation type="submission" date="2023-10" db="EMBL/GenBank/DDBJ databases">
        <authorList>
            <person name="Chen Y."/>
            <person name="Shah S."/>
            <person name="Dougan E. K."/>
            <person name="Thang M."/>
            <person name="Chan C."/>
        </authorList>
    </citation>
    <scope>NUCLEOTIDE SEQUENCE [LARGE SCALE GENOMIC DNA]</scope>
</reference>
<evidence type="ECO:0000313" key="3">
    <source>
        <dbReference type="Proteomes" id="UP001189429"/>
    </source>
</evidence>
<keyword evidence="3" id="KW-1185">Reference proteome</keyword>
<feature type="compositionally biased region" description="Low complexity" evidence="1">
    <location>
        <begin position="145"/>
        <end position="160"/>
    </location>
</feature>
<feature type="compositionally biased region" description="Basic and acidic residues" evidence="1">
    <location>
        <begin position="102"/>
        <end position="137"/>
    </location>
</feature>
<organism evidence="2 3">
    <name type="scientific">Prorocentrum cordatum</name>
    <dbReference type="NCBI Taxonomy" id="2364126"/>
    <lineage>
        <taxon>Eukaryota</taxon>
        <taxon>Sar</taxon>
        <taxon>Alveolata</taxon>
        <taxon>Dinophyceae</taxon>
        <taxon>Prorocentrales</taxon>
        <taxon>Prorocentraceae</taxon>
        <taxon>Prorocentrum</taxon>
    </lineage>
</organism>
<evidence type="ECO:0000313" key="2">
    <source>
        <dbReference type="EMBL" id="CAK0850321.1"/>
    </source>
</evidence>
<dbReference type="EMBL" id="CAUYUJ010015138">
    <property type="protein sequence ID" value="CAK0850321.1"/>
    <property type="molecule type" value="Genomic_DNA"/>
</dbReference>
<evidence type="ECO:0000256" key="1">
    <source>
        <dbReference type="SAM" id="MobiDB-lite"/>
    </source>
</evidence>
<proteinExistence type="predicted"/>
<comment type="caution">
    <text evidence="2">The sequence shown here is derived from an EMBL/GenBank/DDBJ whole genome shotgun (WGS) entry which is preliminary data.</text>
</comment>
<accession>A0ABN9TVM8</accession>
<protein>
    <submittedName>
        <fullName evidence="2">Uncharacterized protein</fullName>
    </submittedName>
</protein>
<dbReference type="Proteomes" id="UP001189429">
    <property type="component" value="Unassembled WGS sequence"/>
</dbReference>
<feature type="compositionally biased region" description="Basic residues" evidence="1">
    <location>
        <begin position="18"/>
        <end position="32"/>
    </location>
</feature>
<feature type="compositionally biased region" description="Basic residues" evidence="1">
    <location>
        <begin position="161"/>
        <end position="182"/>
    </location>
</feature>
<feature type="compositionally biased region" description="Gly residues" evidence="1">
    <location>
        <begin position="1"/>
        <end position="11"/>
    </location>
</feature>
<feature type="region of interest" description="Disordered" evidence="1">
    <location>
        <begin position="1"/>
        <end position="197"/>
    </location>
</feature>
<name>A0ABN9TVM8_9DINO</name>
<gene>
    <name evidence="2" type="ORF">PCOR1329_LOCUS42753</name>
</gene>
<sequence>MGGAPPHGGGLPALPSRRAPRLPPRRRARGPRAGRQARQPGGPPGPRGRLALARVGGRGPPLVEHAAPPAAPGGGAPGQHAGEEFDEMDVVGGNGRWRQRRALSERRRWEVEEQLRAGRDAQRALERRSVRAEKEQLWRAQQETRSAAAPRRPSAAGGSWRSRRTAGGRATRRRRSGARSRRAGGAAEVDPAPVPGLRLLGRVPGLTATAGAATSACSW</sequence>